<evidence type="ECO:0000313" key="7">
    <source>
        <dbReference type="Proteomes" id="UP000563151"/>
    </source>
</evidence>
<name>A0A923J0Q6_CLOTT</name>
<evidence type="ECO:0000256" key="3">
    <source>
        <dbReference type="ARBA" id="ARBA00022679"/>
    </source>
</evidence>
<dbReference type="AlphaFoldDB" id="A0A923J0Q6"/>
<dbReference type="PANTHER" id="PTHR44307">
    <property type="entry name" value="PHOSPHOETHANOLAMINE METHYLTRANSFERASE"/>
    <property type="match status" value="1"/>
</dbReference>
<dbReference type="Proteomes" id="UP000563151">
    <property type="component" value="Unassembled WGS sequence"/>
</dbReference>
<comment type="pathway">
    <text evidence="4">Phospholipid metabolism.</text>
</comment>
<feature type="domain" description="Methyltransferase type 11" evidence="5">
    <location>
        <begin position="51"/>
        <end position="146"/>
    </location>
</feature>
<dbReference type="SUPFAM" id="SSF53335">
    <property type="entry name" value="S-adenosyl-L-methionine-dependent methyltransferases"/>
    <property type="match status" value="1"/>
</dbReference>
<dbReference type="InterPro" id="IPR029063">
    <property type="entry name" value="SAM-dependent_MTases_sf"/>
</dbReference>
<comment type="pathway">
    <text evidence="1">Lipid metabolism.</text>
</comment>
<evidence type="ECO:0000256" key="2">
    <source>
        <dbReference type="ARBA" id="ARBA00022603"/>
    </source>
</evidence>
<proteinExistence type="predicted"/>
<comment type="caution">
    <text evidence="6">The sequence shown here is derived from an EMBL/GenBank/DDBJ whole genome shotgun (WGS) entry which is preliminary data.</text>
</comment>
<accession>A0A923J0Q6</accession>
<evidence type="ECO:0000259" key="5">
    <source>
        <dbReference type="Pfam" id="PF08241"/>
    </source>
</evidence>
<dbReference type="Pfam" id="PF08241">
    <property type="entry name" value="Methyltransf_11"/>
    <property type="match status" value="1"/>
</dbReference>
<dbReference type="GO" id="GO:0008757">
    <property type="term" value="F:S-adenosylmethionine-dependent methyltransferase activity"/>
    <property type="evidence" value="ECO:0007669"/>
    <property type="project" value="InterPro"/>
</dbReference>
<keyword evidence="7" id="KW-1185">Reference proteome</keyword>
<keyword evidence="3" id="KW-0808">Transferase</keyword>
<dbReference type="EMBL" id="JAAZWO010000015">
    <property type="protein sequence ID" value="MBC2398531.1"/>
    <property type="molecule type" value="Genomic_DNA"/>
</dbReference>
<dbReference type="InterPro" id="IPR013216">
    <property type="entry name" value="Methyltransf_11"/>
</dbReference>
<reference evidence="6 7" key="1">
    <citation type="submission" date="2020-04" db="EMBL/GenBank/DDBJ databases">
        <title>Genomic insights into acetone-butanol-ethanol (ABE) fermentation by sequencing solventogenic clostridia strains.</title>
        <authorList>
            <person name="Brown S."/>
        </authorList>
    </citation>
    <scope>NUCLEOTIDE SEQUENCE [LARGE SCALE GENOMIC DNA]</scope>
    <source>
        <strain evidence="6 7">DJ011</strain>
    </source>
</reference>
<protein>
    <submittedName>
        <fullName evidence="6">Class I SAM-dependent methyltransferase</fullName>
    </submittedName>
</protein>
<dbReference type="Gene3D" id="3.40.50.150">
    <property type="entry name" value="Vaccinia Virus protein VP39"/>
    <property type="match status" value="1"/>
</dbReference>
<dbReference type="PANTHER" id="PTHR44307:SF2">
    <property type="entry name" value="PHOSPHOETHANOLAMINE METHYLTRANSFERASE ISOFORM X1"/>
    <property type="match status" value="1"/>
</dbReference>
<organism evidence="6 7">
    <name type="scientific">Clostridium tetanomorphum</name>
    <dbReference type="NCBI Taxonomy" id="1553"/>
    <lineage>
        <taxon>Bacteria</taxon>
        <taxon>Bacillati</taxon>
        <taxon>Bacillota</taxon>
        <taxon>Clostridia</taxon>
        <taxon>Eubacteriales</taxon>
        <taxon>Clostridiaceae</taxon>
        <taxon>Clostridium</taxon>
    </lineage>
</organism>
<dbReference type="CDD" id="cd02440">
    <property type="entry name" value="AdoMet_MTases"/>
    <property type="match status" value="1"/>
</dbReference>
<evidence type="ECO:0000256" key="1">
    <source>
        <dbReference type="ARBA" id="ARBA00005189"/>
    </source>
</evidence>
<evidence type="ECO:0000313" key="6">
    <source>
        <dbReference type="EMBL" id="MBC2398531.1"/>
    </source>
</evidence>
<keyword evidence="2 6" id="KW-0489">Methyltransferase</keyword>
<sequence>MELKERNVKYWNESSEIYNDLILEELTSFKKDAWKNLIKTNIEKDNYKKVLDIGTGPGFFAIIMSQMGYEVTAVDSSEMMIKQASHNAEMVGVNPNFMQCDVDSLPFPEESFDVIISRNVTWTLQEPEKVYKLWHKILKKEGKVIIFDGNWNERLVNPEVQKNYEKDIEEAKSLGFFIDIGDSLEAEGDSISLKLPLTYEKRPGWDREVLSKIGFKEIVIDDNINEKVCTEEEKIANRTTPMFYICARK</sequence>
<evidence type="ECO:0000256" key="4">
    <source>
        <dbReference type="ARBA" id="ARBA00025707"/>
    </source>
</evidence>
<dbReference type="GO" id="GO:0032259">
    <property type="term" value="P:methylation"/>
    <property type="evidence" value="ECO:0007669"/>
    <property type="project" value="UniProtKB-KW"/>
</dbReference>
<dbReference type="RefSeq" id="WP_035145705.1">
    <property type="nucleotide sequence ID" value="NZ_JAAZWO010000015.1"/>
</dbReference>
<gene>
    <name evidence="6" type="ORF">HGG79_12215</name>
</gene>